<keyword evidence="1" id="KW-1133">Transmembrane helix</keyword>
<keyword evidence="1" id="KW-0812">Transmembrane</keyword>
<keyword evidence="3" id="KW-1185">Reference proteome</keyword>
<evidence type="ECO:0000313" key="3">
    <source>
        <dbReference type="Proteomes" id="UP000030361"/>
    </source>
</evidence>
<keyword evidence="1" id="KW-0472">Membrane</keyword>
<organism evidence="2 3">
    <name type="scientific">Lentilactobacillus curieae</name>
    <dbReference type="NCBI Taxonomy" id="1138822"/>
    <lineage>
        <taxon>Bacteria</taxon>
        <taxon>Bacillati</taxon>
        <taxon>Bacillota</taxon>
        <taxon>Bacilli</taxon>
        <taxon>Lactobacillales</taxon>
        <taxon>Lactobacillaceae</taxon>
        <taxon>Lentilactobacillus</taxon>
    </lineage>
</organism>
<evidence type="ECO:0000313" key="2">
    <source>
        <dbReference type="EMBL" id="AQW21452.1"/>
    </source>
</evidence>
<reference evidence="2 3" key="1">
    <citation type="journal article" date="2015" name="Genome Announc.">
        <title>Genome Sequence of Lactobacillus curieae CCTCC M 2011381T, a Novel Producer of Gamma-aminobutyric Acid.</title>
        <authorList>
            <person name="Wang Y."/>
            <person name="Wang Y."/>
            <person name="Lang C."/>
            <person name="Wei D."/>
            <person name="Xu P."/>
            <person name="Xie J."/>
        </authorList>
    </citation>
    <scope>NUCLEOTIDE SEQUENCE [LARGE SCALE GENOMIC DNA]</scope>
    <source>
        <strain evidence="2 3">CCTCC M 2011381</strain>
    </source>
</reference>
<dbReference type="AlphaFoldDB" id="A0A1S6QIL6"/>
<sequence>MAAKAKILIGGLLTLLGIKMIFTQGLAVHIQTSKPGYATYFGMNGGGIGTYLVLLLAVGLLISGGFSMFRSRRKR</sequence>
<protein>
    <submittedName>
        <fullName evidence="2">Uncharacterized protein</fullName>
    </submittedName>
</protein>
<dbReference type="RefSeq" id="WP_035167906.1">
    <property type="nucleotide sequence ID" value="NZ_CP018906.1"/>
</dbReference>
<gene>
    <name evidence="2" type="ORF">PL11_005650</name>
</gene>
<feature type="transmembrane region" description="Helical" evidence="1">
    <location>
        <begin position="51"/>
        <end position="69"/>
    </location>
</feature>
<evidence type="ECO:0000256" key="1">
    <source>
        <dbReference type="SAM" id="Phobius"/>
    </source>
</evidence>
<proteinExistence type="predicted"/>
<dbReference type="KEGG" id="lcu:PL11_005650"/>
<dbReference type="Proteomes" id="UP000030361">
    <property type="component" value="Chromosome"/>
</dbReference>
<accession>A0A1S6QIL6</accession>
<dbReference type="EMBL" id="CP018906">
    <property type="protein sequence ID" value="AQW21452.1"/>
    <property type="molecule type" value="Genomic_DNA"/>
</dbReference>
<name>A0A1S6QIL6_9LACO</name>